<comment type="caution">
    <text evidence="2">The sequence shown here is derived from an EMBL/GenBank/DDBJ whole genome shotgun (WGS) entry which is preliminary data.</text>
</comment>
<organism evidence="2 3">
    <name type="scientific">Pseudovibrio japonicus</name>
    <dbReference type="NCBI Taxonomy" id="366534"/>
    <lineage>
        <taxon>Bacteria</taxon>
        <taxon>Pseudomonadati</taxon>
        <taxon>Pseudomonadota</taxon>
        <taxon>Alphaproteobacteria</taxon>
        <taxon>Hyphomicrobiales</taxon>
        <taxon>Stappiaceae</taxon>
        <taxon>Pseudovibrio</taxon>
    </lineage>
</organism>
<proteinExistence type="predicted"/>
<evidence type="ECO:0000313" key="2">
    <source>
        <dbReference type="EMBL" id="GHB17995.1"/>
    </source>
</evidence>
<dbReference type="Proteomes" id="UP000637980">
    <property type="component" value="Unassembled WGS sequence"/>
</dbReference>
<accession>A0ABQ3DVZ0</accession>
<evidence type="ECO:0000259" key="1">
    <source>
        <dbReference type="Pfam" id="PF19040"/>
    </source>
</evidence>
<dbReference type="EMBL" id="BMXE01000001">
    <property type="protein sequence ID" value="GHB17995.1"/>
    <property type="molecule type" value="Genomic_DNA"/>
</dbReference>
<feature type="domain" description="SGNH" evidence="1">
    <location>
        <begin position="17"/>
        <end position="257"/>
    </location>
</feature>
<protein>
    <recommendedName>
        <fullName evidence="1">SGNH domain-containing protein</fullName>
    </recommendedName>
</protein>
<name>A0ABQ3DVZ0_9HYPH</name>
<keyword evidence="3" id="KW-1185">Reference proteome</keyword>
<sequence>MVRLEKEYNTVCRDDEIFCLIGAKSETPSILLWGDSHAGHLEYGLNKILRNQNTAAISISKGGCPPIMNIKFQDETKNRKCLRYSNLALDYLSSNQKIETVILAARWSRYNEIFVASEKHHIADSVSSLGDDWLVEREKLAQTINRIVGLQKSVIVVTQAPQFKENDKARECRMEFLKGYHVPKNCNMNEEDHIAEQFKMDEWLSDVISDSDRATIADVKQLFCEGQNCSAFEGDSIYYYDYNHLNSVGSSKVAHEVLSELLFSQ</sequence>
<reference evidence="3" key="1">
    <citation type="journal article" date="2019" name="Int. J. Syst. Evol. Microbiol.">
        <title>The Global Catalogue of Microorganisms (GCM) 10K type strain sequencing project: providing services to taxonomists for standard genome sequencing and annotation.</title>
        <authorList>
            <consortium name="The Broad Institute Genomics Platform"/>
            <consortium name="The Broad Institute Genome Sequencing Center for Infectious Disease"/>
            <person name="Wu L."/>
            <person name="Ma J."/>
        </authorList>
    </citation>
    <scope>NUCLEOTIDE SEQUENCE [LARGE SCALE GENOMIC DNA]</scope>
    <source>
        <strain evidence="3">KCTC 12861</strain>
    </source>
</reference>
<evidence type="ECO:0000313" key="3">
    <source>
        <dbReference type="Proteomes" id="UP000637980"/>
    </source>
</evidence>
<gene>
    <name evidence="2" type="ORF">GCM10007094_02120</name>
</gene>
<dbReference type="Pfam" id="PF19040">
    <property type="entry name" value="SGNH"/>
    <property type="match status" value="1"/>
</dbReference>
<dbReference type="InterPro" id="IPR043968">
    <property type="entry name" value="SGNH"/>
</dbReference>